<dbReference type="Proteomes" id="UP000024942">
    <property type="component" value="Unassembled WGS sequence"/>
</dbReference>
<proteinExistence type="inferred from homology"/>
<evidence type="ECO:0000313" key="5">
    <source>
        <dbReference type="EMBL" id="KDA00785.1"/>
    </source>
</evidence>
<dbReference type="STRING" id="1280953.HOC_18879"/>
<evidence type="ECO:0000256" key="1">
    <source>
        <dbReference type="ARBA" id="ARBA00010876"/>
    </source>
</evidence>
<dbReference type="PANTHER" id="PTHR21600">
    <property type="entry name" value="MITOCHONDRIAL RNA PSEUDOURIDINE SYNTHASE"/>
    <property type="match status" value="1"/>
</dbReference>
<organism evidence="5 6">
    <name type="scientific">Hyphomonas oceanitis SCH89</name>
    <dbReference type="NCBI Taxonomy" id="1280953"/>
    <lineage>
        <taxon>Bacteria</taxon>
        <taxon>Pseudomonadati</taxon>
        <taxon>Pseudomonadota</taxon>
        <taxon>Alphaproteobacteria</taxon>
        <taxon>Hyphomonadales</taxon>
        <taxon>Hyphomonadaceae</taxon>
        <taxon>Hyphomonas</taxon>
    </lineage>
</organism>
<protein>
    <submittedName>
        <fullName evidence="5">RluA family pseudouridine synthase</fullName>
    </submittedName>
</protein>
<dbReference type="CDD" id="cd00165">
    <property type="entry name" value="S4"/>
    <property type="match status" value="1"/>
</dbReference>
<dbReference type="SUPFAM" id="SSF55174">
    <property type="entry name" value="Alpha-L RNA-binding motif"/>
    <property type="match status" value="1"/>
</dbReference>
<dbReference type="InterPro" id="IPR006145">
    <property type="entry name" value="PsdUridine_synth_RsuA/RluA"/>
</dbReference>
<dbReference type="Gene3D" id="3.10.290.10">
    <property type="entry name" value="RNA-binding S4 domain"/>
    <property type="match status" value="1"/>
</dbReference>
<name>A0A059G2J6_9PROT</name>
<keyword evidence="2" id="KW-0413">Isomerase</keyword>
<dbReference type="InterPro" id="IPR020103">
    <property type="entry name" value="PsdUridine_synth_cat_dom_sf"/>
</dbReference>
<dbReference type="PROSITE" id="PS01129">
    <property type="entry name" value="PSI_RLU"/>
    <property type="match status" value="1"/>
</dbReference>
<sequence>MSGQIITETVTDKEEGTRLDRWIKRRVPVTQGQVEKWLRTGQVRVDGGRAKANMRLEAGMAVRLPILDGEAPRQRDPAANASQKDREFLKELIIYEDDEMIAFNKPAGLAVQGGSGQGRHIDGMLPALSEGEHRPVLVHRLDKDTSGVLLVAKYPAAAARLGDLFRGREMDKVYWAITVGVPNPPFGQIRCWMVKGVPDDREESGWRPVSPNVKRRDADRERMMRTAQGVEGAKHSITDYAVVSTAGQKAAWVALKPLTGRMHQLRFHMLEMDTSILGDFKYQSRREVPNGLAPGLHLHARALIIPRPIGKPISIIAPLSPHMKETFETLGFLEQEAGKNPLAPFV</sequence>
<dbReference type="InterPro" id="IPR036986">
    <property type="entry name" value="S4_RNA-bd_sf"/>
</dbReference>
<dbReference type="Pfam" id="PF00849">
    <property type="entry name" value="PseudoU_synth_2"/>
    <property type="match status" value="1"/>
</dbReference>
<dbReference type="CDD" id="cd02869">
    <property type="entry name" value="PseudoU_synth_RluA_like"/>
    <property type="match status" value="1"/>
</dbReference>
<dbReference type="InterPro" id="IPR006224">
    <property type="entry name" value="PsdUridine_synth_RluA-like_CS"/>
</dbReference>
<gene>
    <name evidence="5" type="ORF">HOC_18879</name>
</gene>
<evidence type="ECO:0000256" key="2">
    <source>
        <dbReference type="ARBA" id="ARBA00023235"/>
    </source>
</evidence>
<dbReference type="Pfam" id="PF01479">
    <property type="entry name" value="S4"/>
    <property type="match status" value="1"/>
</dbReference>
<dbReference type="Gene3D" id="3.30.2350.10">
    <property type="entry name" value="Pseudouridine synthase"/>
    <property type="match status" value="1"/>
</dbReference>
<dbReference type="RefSeq" id="WP_035541401.1">
    <property type="nucleotide sequence ID" value="NZ_ARYL01000050.1"/>
</dbReference>
<dbReference type="GO" id="GO:0003723">
    <property type="term" value="F:RNA binding"/>
    <property type="evidence" value="ECO:0007669"/>
    <property type="project" value="UniProtKB-KW"/>
</dbReference>
<accession>A0A059G2J6</accession>
<keyword evidence="3" id="KW-0694">RNA-binding</keyword>
<dbReference type="PATRIC" id="fig|1280953.3.peg.3777"/>
<dbReference type="GO" id="GO:0120159">
    <property type="term" value="F:rRNA pseudouridine synthase activity"/>
    <property type="evidence" value="ECO:0007669"/>
    <property type="project" value="UniProtKB-ARBA"/>
</dbReference>
<reference evidence="5 6" key="1">
    <citation type="journal article" date="2014" name="Antonie Van Leeuwenhoek">
        <title>Hyphomonas beringensis sp. nov. and Hyphomonas chukchiensis sp. nov., isolated from surface seawater of the Bering Sea and Chukchi Sea.</title>
        <authorList>
            <person name="Li C."/>
            <person name="Lai Q."/>
            <person name="Li G."/>
            <person name="Dong C."/>
            <person name="Wang J."/>
            <person name="Liao Y."/>
            <person name="Shao Z."/>
        </authorList>
    </citation>
    <scope>NUCLEOTIDE SEQUENCE [LARGE SCALE GENOMIC DNA]</scope>
    <source>
        <strain evidence="5 6">SCH89</strain>
    </source>
</reference>
<dbReference type="eggNOG" id="COG0564">
    <property type="taxonomic scope" value="Bacteria"/>
</dbReference>
<dbReference type="GO" id="GO:0000455">
    <property type="term" value="P:enzyme-directed rRNA pseudouridine synthesis"/>
    <property type="evidence" value="ECO:0007669"/>
    <property type="project" value="TreeGrafter"/>
</dbReference>
<keyword evidence="6" id="KW-1185">Reference proteome</keyword>
<evidence type="ECO:0000259" key="4">
    <source>
        <dbReference type="SMART" id="SM00363"/>
    </source>
</evidence>
<dbReference type="AlphaFoldDB" id="A0A059G2J6"/>
<dbReference type="InterPro" id="IPR002942">
    <property type="entry name" value="S4_RNA-bd"/>
</dbReference>
<dbReference type="SMART" id="SM00363">
    <property type="entry name" value="S4"/>
    <property type="match status" value="1"/>
</dbReference>
<dbReference type="SUPFAM" id="SSF55120">
    <property type="entry name" value="Pseudouridine synthase"/>
    <property type="match status" value="1"/>
</dbReference>
<dbReference type="EMBL" id="ARYL01000050">
    <property type="protein sequence ID" value="KDA00785.1"/>
    <property type="molecule type" value="Genomic_DNA"/>
</dbReference>
<evidence type="ECO:0000256" key="3">
    <source>
        <dbReference type="PROSITE-ProRule" id="PRU00182"/>
    </source>
</evidence>
<feature type="domain" description="RNA-binding S4" evidence="4">
    <location>
        <begin position="17"/>
        <end position="83"/>
    </location>
</feature>
<comment type="caution">
    <text evidence="5">The sequence shown here is derived from an EMBL/GenBank/DDBJ whole genome shotgun (WGS) entry which is preliminary data.</text>
</comment>
<dbReference type="InterPro" id="IPR050188">
    <property type="entry name" value="RluA_PseudoU_synthase"/>
</dbReference>
<dbReference type="OrthoDB" id="9807829at2"/>
<dbReference type="eggNOG" id="COG1188">
    <property type="taxonomic scope" value="Bacteria"/>
</dbReference>
<dbReference type="PANTHER" id="PTHR21600:SF44">
    <property type="entry name" value="RIBOSOMAL LARGE SUBUNIT PSEUDOURIDINE SYNTHASE D"/>
    <property type="match status" value="1"/>
</dbReference>
<comment type="similarity">
    <text evidence="1">Belongs to the pseudouridine synthase RluA family.</text>
</comment>
<dbReference type="PROSITE" id="PS50889">
    <property type="entry name" value="S4"/>
    <property type="match status" value="1"/>
</dbReference>
<evidence type="ECO:0000313" key="6">
    <source>
        <dbReference type="Proteomes" id="UP000024942"/>
    </source>
</evidence>